<accession>A0A1N7E3C0</accession>
<feature type="transmembrane region" description="Helical" evidence="1">
    <location>
        <begin position="90"/>
        <end position="109"/>
    </location>
</feature>
<keyword evidence="1" id="KW-1133">Transmembrane helix</keyword>
<feature type="transmembrane region" description="Helical" evidence="1">
    <location>
        <begin position="60"/>
        <end position="78"/>
    </location>
</feature>
<proteinExistence type="predicted"/>
<organism evidence="2 3">
    <name type="scientific">Haladaptatus litoreus</name>
    <dbReference type="NCBI Taxonomy" id="553468"/>
    <lineage>
        <taxon>Archaea</taxon>
        <taxon>Methanobacteriati</taxon>
        <taxon>Methanobacteriota</taxon>
        <taxon>Stenosarchaea group</taxon>
        <taxon>Halobacteria</taxon>
        <taxon>Halobacteriales</taxon>
        <taxon>Haladaptataceae</taxon>
        <taxon>Haladaptatus</taxon>
    </lineage>
</organism>
<sequence>MTSENTASASDAGGDGVIRRINTALDKPLRIIGVWWCLSISISGFLSLFLDAWFVHPLPLSSMAFAQIGALFVAVLFVAYRPDVGFGKTFAFSVASLVVFVVLNFATGGEFFPDSDVSGSLYPALDIVFLSIAATLFGYALVLRPNESPD</sequence>
<keyword evidence="1" id="KW-0812">Transmembrane</keyword>
<dbReference type="AlphaFoldDB" id="A0A1N7E3C0"/>
<protein>
    <submittedName>
        <fullName evidence="2">Uncharacterized protein</fullName>
    </submittedName>
</protein>
<dbReference type="Proteomes" id="UP000186914">
    <property type="component" value="Unassembled WGS sequence"/>
</dbReference>
<gene>
    <name evidence="2" type="ORF">SAMN05421858_3983</name>
</gene>
<evidence type="ECO:0000256" key="1">
    <source>
        <dbReference type="SAM" id="Phobius"/>
    </source>
</evidence>
<keyword evidence="1" id="KW-0472">Membrane</keyword>
<dbReference type="OrthoDB" id="376086at2157"/>
<evidence type="ECO:0000313" key="3">
    <source>
        <dbReference type="Proteomes" id="UP000186914"/>
    </source>
</evidence>
<name>A0A1N7E3C0_9EURY</name>
<feature type="transmembrane region" description="Helical" evidence="1">
    <location>
        <begin position="121"/>
        <end position="142"/>
    </location>
</feature>
<dbReference type="EMBL" id="FTNO01000005">
    <property type="protein sequence ID" value="SIR82560.1"/>
    <property type="molecule type" value="Genomic_DNA"/>
</dbReference>
<evidence type="ECO:0000313" key="2">
    <source>
        <dbReference type="EMBL" id="SIR82560.1"/>
    </source>
</evidence>
<keyword evidence="3" id="KW-1185">Reference proteome</keyword>
<reference evidence="3" key="1">
    <citation type="submission" date="2017-01" db="EMBL/GenBank/DDBJ databases">
        <authorList>
            <person name="Varghese N."/>
            <person name="Submissions S."/>
        </authorList>
    </citation>
    <scope>NUCLEOTIDE SEQUENCE [LARGE SCALE GENOMIC DNA]</scope>
    <source>
        <strain evidence="3">CGMCC 1.7737</strain>
    </source>
</reference>
<feature type="transmembrane region" description="Helical" evidence="1">
    <location>
        <begin position="29"/>
        <end position="54"/>
    </location>
</feature>
<dbReference type="RefSeq" id="WP_076431872.1">
    <property type="nucleotide sequence ID" value="NZ_FTNO01000005.1"/>
</dbReference>